<reference evidence="7 8" key="1">
    <citation type="submission" date="2018-03" db="EMBL/GenBank/DDBJ databases">
        <title>Marinobacter brunus sp. nov., a marine bacterium of Gamma-proteobacteria isolated from the surface seawater of the South China Sea.</title>
        <authorList>
            <person name="Cheng H."/>
            <person name="Wu Y.-H."/>
            <person name="Xamxidin M."/>
            <person name="Xu X.-W."/>
        </authorList>
    </citation>
    <scope>NUCLEOTIDE SEQUENCE [LARGE SCALE GENOMIC DNA]</scope>
    <source>
        <strain evidence="7 8">NH169-3</strain>
    </source>
</reference>
<evidence type="ECO:0000256" key="4">
    <source>
        <dbReference type="ARBA" id="ARBA00023027"/>
    </source>
</evidence>
<dbReference type="Pfam" id="PF00465">
    <property type="entry name" value="Fe-ADH"/>
    <property type="match status" value="1"/>
</dbReference>
<evidence type="ECO:0000256" key="2">
    <source>
        <dbReference type="ARBA" id="ARBA00007358"/>
    </source>
</evidence>
<organism evidence="7 8">
    <name type="scientific">Marinobacter fuscus</name>
    <dbReference type="NCBI Taxonomy" id="2109942"/>
    <lineage>
        <taxon>Bacteria</taxon>
        <taxon>Pseudomonadati</taxon>
        <taxon>Pseudomonadota</taxon>
        <taxon>Gammaproteobacteria</taxon>
        <taxon>Pseudomonadales</taxon>
        <taxon>Marinobacteraceae</taxon>
        <taxon>Marinobacter</taxon>
    </lineage>
</organism>
<feature type="domain" description="Alcohol dehydrogenase iron-type/glycerol dehydrogenase GldA" evidence="5">
    <location>
        <begin position="11"/>
        <end position="181"/>
    </location>
</feature>
<dbReference type="InterPro" id="IPR039697">
    <property type="entry name" value="Alcohol_dehydrogenase_Fe"/>
</dbReference>
<protein>
    <submittedName>
        <fullName evidence="7">Alcohol dehydrogenase</fullName>
    </submittedName>
</protein>
<keyword evidence="3" id="KW-0560">Oxidoreductase</keyword>
<evidence type="ECO:0000259" key="6">
    <source>
        <dbReference type="Pfam" id="PF25137"/>
    </source>
</evidence>
<dbReference type="Pfam" id="PF25137">
    <property type="entry name" value="ADH_Fe_C"/>
    <property type="match status" value="1"/>
</dbReference>
<comment type="similarity">
    <text evidence="2">Belongs to the iron-containing alcohol dehydrogenase family.</text>
</comment>
<dbReference type="PANTHER" id="PTHR11496:SF102">
    <property type="entry name" value="ALCOHOL DEHYDROGENASE 4"/>
    <property type="match status" value="1"/>
</dbReference>
<dbReference type="PROSITE" id="PS00060">
    <property type="entry name" value="ADH_IRON_2"/>
    <property type="match status" value="1"/>
</dbReference>
<evidence type="ECO:0000259" key="5">
    <source>
        <dbReference type="Pfam" id="PF00465"/>
    </source>
</evidence>
<dbReference type="PROSITE" id="PS00913">
    <property type="entry name" value="ADH_IRON_1"/>
    <property type="match status" value="1"/>
</dbReference>
<dbReference type="Proteomes" id="UP000239866">
    <property type="component" value="Unassembled WGS sequence"/>
</dbReference>
<dbReference type="AlphaFoldDB" id="A0A2T1K4X2"/>
<dbReference type="FunFam" id="3.40.50.1970:FF:000003">
    <property type="entry name" value="Alcohol dehydrogenase, iron-containing"/>
    <property type="match status" value="1"/>
</dbReference>
<dbReference type="InterPro" id="IPR018211">
    <property type="entry name" value="ADH_Fe_CS"/>
</dbReference>
<keyword evidence="4" id="KW-0520">NAD</keyword>
<evidence type="ECO:0000313" key="8">
    <source>
        <dbReference type="Proteomes" id="UP000239866"/>
    </source>
</evidence>
<dbReference type="InterPro" id="IPR056798">
    <property type="entry name" value="ADH_Fe_C"/>
</dbReference>
<keyword evidence="8" id="KW-1185">Reference proteome</keyword>
<gene>
    <name evidence="7" type="ORF">C7H09_19420</name>
</gene>
<dbReference type="Gene3D" id="1.20.1090.10">
    <property type="entry name" value="Dehydroquinate synthase-like - alpha domain"/>
    <property type="match status" value="1"/>
</dbReference>
<comment type="caution">
    <text evidence="7">The sequence shown here is derived from an EMBL/GenBank/DDBJ whole genome shotgun (WGS) entry which is preliminary data.</text>
</comment>
<proteinExistence type="inferred from homology"/>
<dbReference type="OrthoDB" id="9815791at2"/>
<accession>A0A2T1K4X2</accession>
<dbReference type="SUPFAM" id="SSF56796">
    <property type="entry name" value="Dehydroquinate synthase-like"/>
    <property type="match status" value="1"/>
</dbReference>
<evidence type="ECO:0000313" key="7">
    <source>
        <dbReference type="EMBL" id="PSF04552.1"/>
    </source>
</evidence>
<dbReference type="InterPro" id="IPR001670">
    <property type="entry name" value="ADH_Fe/GldA"/>
</dbReference>
<dbReference type="RefSeq" id="WP_106765707.1">
    <property type="nucleotide sequence ID" value="NZ_PXNP01000111.1"/>
</dbReference>
<name>A0A2T1K4X2_9GAMM</name>
<dbReference type="CDD" id="cd14865">
    <property type="entry name" value="Fe-ADH-like"/>
    <property type="match status" value="1"/>
</dbReference>
<dbReference type="PANTHER" id="PTHR11496">
    <property type="entry name" value="ALCOHOL DEHYDROGENASE"/>
    <property type="match status" value="1"/>
</dbReference>
<dbReference type="Gene3D" id="3.40.50.1970">
    <property type="match status" value="1"/>
</dbReference>
<dbReference type="EMBL" id="PXNP01000111">
    <property type="protein sequence ID" value="PSF04552.1"/>
    <property type="molecule type" value="Genomic_DNA"/>
</dbReference>
<dbReference type="GO" id="GO:0004022">
    <property type="term" value="F:alcohol dehydrogenase (NAD+) activity"/>
    <property type="evidence" value="ECO:0007669"/>
    <property type="project" value="TreeGrafter"/>
</dbReference>
<evidence type="ECO:0000256" key="1">
    <source>
        <dbReference type="ARBA" id="ARBA00001962"/>
    </source>
</evidence>
<dbReference type="GO" id="GO:0046872">
    <property type="term" value="F:metal ion binding"/>
    <property type="evidence" value="ECO:0007669"/>
    <property type="project" value="InterPro"/>
</dbReference>
<feature type="domain" description="Fe-containing alcohol dehydrogenase-like C-terminal" evidence="6">
    <location>
        <begin position="192"/>
        <end position="394"/>
    </location>
</feature>
<comment type="cofactor">
    <cofactor evidence="1">
        <name>Fe cation</name>
        <dbReference type="ChEBI" id="CHEBI:24875"/>
    </cofactor>
</comment>
<sequence length="395" mass="42164">MTNKYYEFFCPVKVIAGKSALEHMPYELTGLASERPMIVTDKGVRAAGLLDPVIAACKEGGLEIASIYDEVPPDSSTTVVREIARIYRAEKCDSIIAVGGGSAIDTGKAVNILVSEGGDDIAEYSGAGVLKRPLKPFFVVPTTAGTGSEVTSVAVITDEKKNVKLPFTSSFLLPNAAIIDPRMTLTLPPHITAATAMDALTHATEAFTCMAKNPLSDAYATAALKKISHSLLAVMANPKDSAGRLELAQASTMAGIAFSNSMVGLVHSLGHATGAICHLPHGMCMSIYLPYVLEFNLESIREPLGELLLYLEGPEVYSATPASHRAEGSIAAIRKLRDRLFELCELPRTLKETGKVLEGQLDSIAKLALDDGSIMFNPREVSLEDAKTVLQRAWG</sequence>
<evidence type="ECO:0000256" key="3">
    <source>
        <dbReference type="ARBA" id="ARBA00023002"/>
    </source>
</evidence>